<dbReference type="Proteomes" id="UP000286434">
    <property type="component" value="Unassembled WGS sequence"/>
</dbReference>
<evidence type="ECO:0000313" key="2">
    <source>
        <dbReference type="Proteomes" id="UP000286434"/>
    </source>
</evidence>
<protein>
    <submittedName>
        <fullName evidence="1">Uncharacterized protein</fullName>
    </submittedName>
</protein>
<accession>A0AAX1ZYU8</accession>
<organism evidence="1 2">
    <name type="scientific">Anoxybacillus flavithermus</name>
    <dbReference type="NCBI Taxonomy" id="33934"/>
    <lineage>
        <taxon>Bacteria</taxon>
        <taxon>Bacillati</taxon>
        <taxon>Bacillota</taxon>
        <taxon>Bacilli</taxon>
        <taxon>Bacillales</taxon>
        <taxon>Anoxybacillaceae</taxon>
        <taxon>Anoxybacillus</taxon>
    </lineage>
</organism>
<name>A0AAX1ZYU8_9BACL</name>
<dbReference type="AlphaFoldDB" id="A0AAX1ZYU8"/>
<proteinExistence type="predicted"/>
<comment type="caution">
    <text evidence="1">The sequence shown here is derived from an EMBL/GenBank/DDBJ whole genome shotgun (WGS) entry which is preliminary data.</text>
</comment>
<evidence type="ECO:0000313" key="1">
    <source>
        <dbReference type="EMBL" id="RWU11405.1"/>
    </source>
</evidence>
<reference evidence="1 2" key="1">
    <citation type="submission" date="2019-01" db="EMBL/GenBank/DDBJ databases">
        <title>Anoxybacillus flavithermus in powdered infant formula.</title>
        <authorList>
            <person name="Rhee M.S."/>
            <person name="Choi I.-G."/>
            <person name="Cho T.J."/>
            <person name="Park B."/>
        </authorList>
    </citation>
    <scope>NUCLEOTIDE SEQUENCE [LARGE SCALE GENOMIC DNA]</scope>
    <source>
        <strain evidence="1 2">FHS-PPAM212</strain>
    </source>
</reference>
<gene>
    <name evidence="1" type="ORF">EA138_10845</name>
</gene>
<sequence length="29" mass="3630">MDTYHKNRRETKNSCQNCNKYFTVDEQIY</sequence>
<dbReference type="EMBL" id="SBBW01000049">
    <property type="protein sequence ID" value="RWU11405.1"/>
    <property type="molecule type" value="Genomic_DNA"/>
</dbReference>